<dbReference type="EMBL" id="CP034587">
    <property type="protein sequence ID" value="AZQ69836.1"/>
    <property type="molecule type" value="Genomic_DNA"/>
</dbReference>
<evidence type="ECO:0000313" key="2">
    <source>
        <dbReference type="Proteomes" id="UP000267900"/>
    </source>
</evidence>
<evidence type="ECO:0000313" key="1">
    <source>
        <dbReference type="EMBL" id="AZQ69836.1"/>
    </source>
</evidence>
<name>A0A3Q9FTD3_STRLT</name>
<dbReference type="Proteomes" id="UP000267900">
    <property type="component" value="Chromosome"/>
</dbReference>
<keyword evidence="2" id="KW-1185">Reference proteome</keyword>
<dbReference type="OrthoDB" id="4508581at2"/>
<reference evidence="1 2" key="1">
    <citation type="submission" date="2018-12" db="EMBL/GenBank/DDBJ databases">
        <title>The whole draft genome of Streptomyce luteoverticillatus CGMCC 15060.</title>
        <authorList>
            <person name="Feng Z."/>
            <person name="Chen G."/>
            <person name="Zhang J."/>
            <person name="Zhu H."/>
            <person name="Yu X."/>
            <person name="Zhang W."/>
            <person name="Zhang X."/>
        </authorList>
    </citation>
    <scope>NUCLEOTIDE SEQUENCE [LARGE SCALE GENOMIC DNA]</scope>
    <source>
        <strain evidence="1 2">CGMCC 15060</strain>
    </source>
</reference>
<accession>A0A3Q9FTD3</accession>
<protein>
    <submittedName>
        <fullName evidence="1">Uncharacterized protein</fullName>
    </submittedName>
</protein>
<gene>
    <name evidence="1" type="ORF">EKH77_00090</name>
</gene>
<proteinExistence type="predicted"/>
<organism evidence="1 2">
    <name type="scientific">Streptomyces luteoverticillatus</name>
    <name type="common">Streptoverticillium luteoverticillatus</name>
    <dbReference type="NCBI Taxonomy" id="66425"/>
    <lineage>
        <taxon>Bacteria</taxon>
        <taxon>Bacillati</taxon>
        <taxon>Actinomycetota</taxon>
        <taxon>Actinomycetes</taxon>
        <taxon>Kitasatosporales</taxon>
        <taxon>Streptomycetaceae</taxon>
        <taxon>Streptomyces</taxon>
    </lineage>
</organism>
<sequence length="74" mass="7842">MIATDIEAHCGHRRLAMGWAVVQAVAAAHQIVADKGLPKAGLSERSWKDWEPASCSAPTIRTCSAVCSPPVRSS</sequence>
<dbReference type="RefSeq" id="WP_126912401.1">
    <property type="nucleotide sequence ID" value="NZ_CP034587.1"/>
</dbReference>
<dbReference type="AlphaFoldDB" id="A0A3Q9FTD3"/>